<evidence type="ECO:0000313" key="2">
    <source>
        <dbReference type="EMBL" id="STX09374.1"/>
    </source>
</evidence>
<proteinExistence type="predicted"/>
<dbReference type="InterPro" id="IPR048427">
    <property type="entry name" value="YpoC"/>
</dbReference>
<dbReference type="AlphaFoldDB" id="A0A8B4Q9I9"/>
<evidence type="ECO:0000259" key="1">
    <source>
        <dbReference type="Pfam" id="PF21747"/>
    </source>
</evidence>
<protein>
    <recommendedName>
        <fullName evidence="1">YpoC-like domain-containing protein</fullName>
    </recommendedName>
</protein>
<dbReference type="RefSeq" id="WP_109349790.1">
    <property type="nucleotide sequence ID" value="NZ_BJUE01000013.1"/>
</dbReference>
<accession>A0A8B4Q9I9</accession>
<reference evidence="3 5" key="2">
    <citation type="submission" date="2019-03" db="EMBL/GenBank/DDBJ databases">
        <title>Genomic Encyclopedia of Type Strains, Phase IV (KMG-IV): sequencing the most valuable type-strain genomes for metagenomic binning, comparative biology and taxonomic classification.</title>
        <authorList>
            <person name="Goeker M."/>
        </authorList>
    </citation>
    <scope>NUCLEOTIDE SEQUENCE [LARGE SCALE GENOMIC DNA]</scope>
    <source>
        <strain evidence="3 5">DSM 20580</strain>
    </source>
</reference>
<evidence type="ECO:0000313" key="4">
    <source>
        <dbReference type="Proteomes" id="UP000254330"/>
    </source>
</evidence>
<dbReference type="Proteomes" id="UP000294641">
    <property type="component" value="Unassembled WGS sequence"/>
</dbReference>
<reference evidence="2 4" key="1">
    <citation type="submission" date="2018-06" db="EMBL/GenBank/DDBJ databases">
        <authorList>
            <consortium name="Pathogen Informatics"/>
            <person name="Doyle S."/>
        </authorList>
    </citation>
    <scope>NUCLEOTIDE SEQUENCE [LARGE SCALE GENOMIC DNA]</scope>
    <source>
        <strain evidence="2 4">NCTC10597</strain>
    </source>
</reference>
<organism evidence="2 4">
    <name type="scientific">Kurthia zopfii</name>
    <dbReference type="NCBI Taxonomy" id="1650"/>
    <lineage>
        <taxon>Bacteria</taxon>
        <taxon>Bacillati</taxon>
        <taxon>Bacillota</taxon>
        <taxon>Bacilli</taxon>
        <taxon>Bacillales</taxon>
        <taxon>Caryophanaceae</taxon>
        <taxon>Kurthia</taxon>
    </lineage>
</organism>
<dbReference type="EMBL" id="UGNP01000001">
    <property type="protein sequence ID" value="STX09374.1"/>
    <property type="molecule type" value="Genomic_DNA"/>
</dbReference>
<name>A0A8B4Q9I9_9BACL</name>
<dbReference type="Proteomes" id="UP000254330">
    <property type="component" value="Unassembled WGS sequence"/>
</dbReference>
<keyword evidence="5" id="KW-1185">Reference proteome</keyword>
<sequence>MIEVIKSKIEKEAVDQWFANWSDLVPVIHEAHDLRDKTAGTHMEEGIQLYEQFICDVSEVAEIDVHEEYEVLPINALERLAFIKRRPGQYACYRQLDELFIETKKRCARLRLKK</sequence>
<dbReference type="Pfam" id="PF21747">
    <property type="entry name" value="YpoC"/>
    <property type="match status" value="1"/>
</dbReference>
<gene>
    <name evidence="3" type="ORF">DFR61_12048</name>
    <name evidence="2" type="ORF">NCTC10597_01047</name>
</gene>
<dbReference type="OrthoDB" id="2360594at2"/>
<evidence type="ECO:0000313" key="5">
    <source>
        <dbReference type="Proteomes" id="UP000294641"/>
    </source>
</evidence>
<evidence type="ECO:0000313" key="3">
    <source>
        <dbReference type="EMBL" id="TDR37452.1"/>
    </source>
</evidence>
<comment type="caution">
    <text evidence="2">The sequence shown here is derived from an EMBL/GenBank/DDBJ whole genome shotgun (WGS) entry which is preliminary data.</text>
</comment>
<feature type="domain" description="YpoC-like" evidence="1">
    <location>
        <begin position="12"/>
        <end position="114"/>
    </location>
</feature>
<dbReference type="EMBL" id="SNZG01000020">
    <property type="protein sequence ID" value="TDR37452.1"/>
    <property type="molecule type" value="Genomic_DNA"/>
</dbReference>